<comment type="catalytic activity">
    <reaction evidence="4 5">
        <text>L-glutaminyl-[peptide chain release factor] + S-adenosyl-L-methionine = N(5)-methyl-L-glutaminyl-[peptide chain release factor] + S-adenosyl-L-homocysteine + H(+)</text>
        <dbReference type="Rhea" id="RHEA:42896"/>
        <dbReference type="Rhea" id="RHEA-COMP:10271"/>
        <dbReference type="Rhea" id="RHEA-COMP:10272"/>
        <dbReference type="ChEBI" id="CHEBI:15378"/>
        <dbReference type="ChEBI" id="CHEBI:30011"/>
        <dbReference type="ChEBI" id="CHEBI:57856"/>
        <dbReference type="ChEBI" id="CHEBI:59789"/>
        <dbReference type="ChEBI" id="CHEBI:61891"/>
        <dbReference type="EC" id="2.1.1.297"/>
    </reaction>
</comment>
<evidence type="ECO:0000313" key="8">
    <source>
        <dbReference type="EMBL" id="MBK8523556.1"/>
    </source>
</evidence>
<feature type="binding site" evidence="5">
    <location>
        <position position="195"/>
    </location>
    <ligand>
        <name>S-adenosyl-L-methionine</name>
        <dbReference type="ChEBI" id="CHEBI:59789"/>
    </ligand>
</feature>
<feature type="binding site" evidence="5">
    <location>
        <position position="168"/>
    </location>
    <ligand>
        <name>S-adenosyl-L-methionine</name>
        <dbReference type="ChEBI" id="CHEBI:59789"/>
    </ligand>
</feature>
<dbReference type="Gene3D" id="3.40.50.150">
    <property type="entry name" value="Vaccinia Virus protein VP39"/>
    <property type="match status" value="1"/>
</dbReference>
<dbReference type="CDD" id="cd02440">
    <property type="entry name" value="AdoMet_MTases"/>
    <property type="match status" value="1"/>
</dbReference>
<evidence type="ECO:0000259" key="7">
    <source>
        <dbReference type="Pfam" id="PF17827"/>
    </source>
</evidence>
<comment type="caution">
    <text evidence="8">The sequence shown here is derived from an EMBL/GenBank/DDBJ whole genome shotgun (WGS) entry which is preliminary data.</text>
</comment>
<dbReference type="GO" id="GO:0032259">
    <property type="term" value="P:methylation"/>
    <property type="evidence" value="ECO:0007669"/>
    <property type="project" value="UniProtKB-KW"/>
</dbReference>
<dbReference type="InterPro" id="IPR019874">
    <property type="entry name" value="RF_methyltr_PrmC"/>
</dbReference>
<gene>
    <name evidence="5 8" type="primary">prmC</name>
    <name evidence="8" type="ORF">IPL58_05170</name>
</gene>
<feature type="binding site" evidence="5">
    <location>
        <begin position="195"/>
        <end position="198"/>
    </location>
    <ligand>
        <name>substrate</name>
    </ligand>
</feature>
<dbReference type="NCBIfam" id="TIGR00536">
    <property type="entry name" value="hemK_fam"/>
    <property type="match status" value="1"/>
</dbReference>
<dbReference type="PANTHER" id="PTHR18895:SF74">
    <property type="entry name" value="MTRF1L RELEASE FACTOR GLUTAMINE METHYLTRANSFERASE"/>
    <property type="match status" value="1"/>
</dbReference>
<dbReference type="PROSITE" id="PS00092">
    <property type="entry name" value="N6_MTASE"/>
    <property type="match status" value="1"/>
</dbReference>
<dbReference type="EC" id="2.1.1.297" evidence="5"/>
<dbReference type="InterPro" id="IPR002052">
    <property type="entry name" value="DNA_methylase_N6_adenine_CS"/>
</dbReference>
<reference evidence="8" key="1">
    <citation type="submission" date="2020-10" db="EMBL/GenBank/DDBJ databases">
        <title>Connecting structure to function with the recovery of over 1000 high-quality activated sludge metagenome-assembled genomes encoding full-length rRNA genes using long-read sequencing.</title>
        <authorList>
            <person name="Singleton C.M."/>
            <person name="Petriglieri F."/>
            <person name="Kristensen J.M."/>
            <person name="Kirkegaard R.H."/>
            <person name="Michaelsen T.Y."/>
            <person name="Andersen M.H."/>
            <person name="Karst S.M."/>
            <person name="Dueholm M.S."/>
            <person name="Nielsen P.H."/>
            <person name="Albertsen M."/>
        </authorList>
    </citation>
    <scope>NUCLEOTIDE SEQUENCE</scope>
    <source>
        <strain evidence="8">Hirt_18-Q3-R61-65_BATAC.395</strain>
    </source>
</reference>
<feature type="binding site" evidence="5">
    <location>
        <position position="141"/>
    </location>
    <ligand>
        <name>S-adenosyl-L-methionine</name>
        <dbReference type="ChEBI" id="CHEBI:59789"/>
    </ligand>
</feature>
<dbReference type="InterPro" id="IPR029063">
    <property type="entry name" value="SAM-dependent_MTases_sf"/>
</dbReference>
<dbReference type="InterPro" id="IPR050320">
    <property type="entry name" value="N5-glutamine_MTase"/>
</dbReference>
<protein>
    <recommendedName>
        <fullName evidence="5">Release factor glutamine methyltransferase</fullName>
        <shortName evidence="5">RF MTase</shortName>
        <ecNumber evidence="5">2.1.1.297</ecNumber>
    </recommendedName>
    <alternativeName>
        <fullName evidence="5">N5-glutamine methyltransferase PrmC</fullName>
    </alternativeName>
    <alternativeName>
        <fullName evidence="5">Protein-(glutamine-N5) MTase PrmC</fullName>
    </alternativeName>
    <alternativeName>
        <fullName evidence="5">Protein-glutamine N-methyltransferase PrmC</fullName>
    </alternativeName>
</protein>
<dbReference type="PANTHER" id="PTHR18895">
    <property type="entry name" value="HEMK METHYLTRANSFERASE"/>
    <property type="match status" value="1"/>
</dbReference>
<dbReference type="Pfam" id="PF17827">
    <property type="entry name" value="PrmC_N"/>
    <property type="match status" value="1"/>
</dbReference>
<comment type="function">
    <text evidence="5">Methylates the class 1 translation termination release factors RF1/PrfA and RF2/PrfB on the glutamine residue of the universally conserved GGQ motif.</text>
</comment>
<evidence type="ECO:0000259" key="6">
    <source>
        <dbReference type="Pfam" id="PF05175"/>
    </source>
</evidence>
<feature type="domain" description="Release factor glutamine methyltransferase N-terminal" evidence="7">
    <location>
        <begin position="9"/>
        <end position="73"/>
    </location>
</feature>
<proteinExistence type="inferred from homology"/>
<keyword evidence="2 5" id="KW-0808">Transferase</keyword>
<evidence type="ECO:0000256" key="4">
    <source>
        <dbReference type="ARBA" id="ARBA00048391"/>
    </source>
</evidence>
<evidence type="ECO:0000256" key="2">
    <source>
        <dbReference type="ARBA" id="ARBA00022679"/>
    </source>
</evidence>
<dbReference type="InterPro" id="IPR004556">
    <property type="entry name" value="HemK-like"/>
</dbReference>
<dbReference type="Proteomes" id="UP000886689">
    <property type="component" value="Unassembled WGS sequence"/>
</dbReference>
<evidence type="ECO:0000256" key="1">
    <source>
        <dbReference type="ARBA" id="ARBA00022603"/>
    </source>
</evidence>
<dbReference type="HAMAP" id="MF_02126">
    <property type="entry name" value="RF_methyltr_PrmC"/>
    <property type="match status" value="1"/>
</dbReference>
<dbReference type="InterPro" id="IPR040758">
    <property type="entry name" value="PrmC_N"/>
</dbReference>
<dbReference type="Gene3D" id="1.10.8.10">
    <property type="entry name" value="DNA helicase RuvA subunit, C-terminal domain"/>
    <property type="match status" value="1"/>
</dbReference>
<dbReference type="SUPFAM" id="SSF53335">
    <property type="entry name" value="S-adenosyl-L-methionine-dependent methyltransferases"/>
    <property type="match status" value="1"/>
</dbReference>
<dbReference type="GO" id="GO:0003676">
    <property type="term" value="F:nucleic acid binding"/>
    <property type="evidence" value="ECO:0007669"/>
    <property type="project" value="InterPro"/>
</dbReference>
<evidence type="ECO:0000313" key="9">
    <source>
        <dbReference type="Proteomes" id="UP000886689"/>
    </source>
</evidence>
<comment type="similarity">
    <text evidence="5">Belongs to the protein N5-glutamine methyltransferase family. PrmC subfamily.</text>
</comment>
<feature type="binding site" evidence="5">
    <location>
        <begin position="118"/>
        <end position="122"/>
    </location>
    <ligand>
        <name>S-adenosyl-L-methionine</name>
        <dbReference type="ChEBI" id="CHEBI:59789"/>
    </ligand>
</feature>
<accession>A0A9D7PPQ6</accession>
<dbReference type="InterPro" id="IPR007848">
    <property type="entry name" value="Small_mtfrase_dom"/>
</dbReference>
<evidence type="ECO:0000256" key="5">
    <source>
        <dbReference type="HAMAP-Rule" id="MF_02126"/>
    </source>
</evidence>
<dbReference type="GO" id="GO:0102559">
    <property type="term" value="F:peptide chain release factor N(5)-glutamine methyltransferase activity"/>
    <property type="evidence" value="ECO:0007669"/>
    <property type="project" value="UniProtKB-EC"/>
</dbReference>
<feature type="domain" description="Methyltransferase small" evidence="6">
    <location>
        <begin position="103"/>
        <end position="202"/>
    </location>
</feature>
<evidence type="ECO:0000256" key="3">
    <source>
        <dbReference type="ARBA" id="ARBA00022691"/>
    </source>
</evidence>
<dbReference type="EMBL" id="JADJUC010000003">
    <property type="protein sequence ID" value="MBK8523556.1"/>
    <property type="molecule type" value="Genomic_DNA"/>
</dbReference>
<name>A0A9D7PPQ6_9PROT</name>
<keyword evidence="1 5" id="KW-0489">Methyltransferase</keyword>
<dbReference type="Pfam" id="PF05175">
    <property type="entry name" value="MTS"/>
    <property type="match status" value="1"/>
</dbReference>
<organism evidence="8 9">
    <name type="scientific">Candidatus Proximibacter danicus</name>
    <dbReference type="NCBI Taxonomy" id="2954365"/>
    <lineage>
        <taxon>Bacteria</taxon>
        <taxon>Pseudomonadati</taxon>
        <taxon>Pseudomonadota</taxon>
        <taxon>Betaproteobacteria</taxon>
        <taxon>Candidatus Proximibacter</taxon>
    </lineage>
</organism>
<dbReference type="NCBIfam" id="TIGR03534">
    <property type="entry name" value="RF_mod_PrmC"/>
    <property type="match status" value="1"/>
</dbReference>
<sequence length="297" mass="32094">MPNQSQTLRAAVEQVRRRVPRLDARLLIQHLLGISHAQYLADPDRSLSADQVEAFMSLVLRRERGEPVAYLLGEKDFYSRTFRVTADVLIPRPDTELIVTLALKRLKALTWPRVLDLGTGSGAIAVTLACEHPEAAITAVDVSPAALAVARENAERLGGKVRFVESDWFAALRSADKCSDNSGANCETFELVVANPPYVAARDPHLLQDGLPFEPDLALTDGADGLSCIRRIIAEAPPHLVAGAPLLIEHGYDQAEAVRALFAAAGYRDISTWQDLSGVDRVTGACLPDAGTAKIAD</sequence>
<dbReference type="AlphaFoldDB" id="A0A9D7PPQ6"/>
<keyword evidence="3 5" id="KW-0949">S-adenosyl-L-methionine</keyword>
<dbReference type="FunFam" id="3.40.50.150:FF:000053">
    <property type="entry name" value="Release factor glutamine methyltransferase"/>
    <property type="match status" value="1"/>
</dbReference>